<comment type="caution">
    <text evidence="10">The sequence shown here is derived from an EMBL/GenBank/DDBJ whole genome shotgun (WGS) entry which is preliminary data.</text>
</comment>
<name>A0AAD9AYL5_9PEZI</name>
<evidence type="ECO:0000256" key="4">
    <source>
        <dbReference type="ARBA" id="ARBA00022771"/>
    </source>
</evidence>
<dbReference type="GO" id="GO:0008270">
    <property type="term" value="F:zinc ion binding"/>
    <property type="evidence" value="ECO:0007669"/>
    <property type="project" value="UniProtKB-KW"/>
</dbReference>
<sequence length="681" mass="76688">MPAEKMTKMNKGERPFQCPACPSRFTRQENLSRHTSSVHQKSNLRPFPCPHCEVSFSRSDLRKRHVRKYHPGSDSGAEQPPPSAPPVEILPNSANGHGPTRRESSSTRSSSISQLQCDQGISWMFKLPQFISAYFENFQPIFPLIHIPTFDLSSAREPLLQAIACIGAVYQSPDQKHECSAALFDSGLKALDAYVRERRCSRFQEVWVMQAYLLFEYYAIHCCDDGRFSVALKIHRKVVDASRQYQLLQDRFTLGLDESFNSPTSIDNTAAYSTESAWHAAIQNESRKRWVLISDSSVTHSKLTKRRIAYCLHYLDAQLAICCNMRPLLAALEIKYELPCRDDIWEGTTAEDWQALVFAQDGSFNEEEDDDANAEPRPAHGDLYGCLARLMNPDSSARGRPPGLLWQSSFTCLVLIIQILMMTRDLTLAGSFLYHNIRPGESKNNLSIISEVNRAPIMQALDSLADLMRKPSHDLGSSSTNSASWDRVWTMWHYAALSLTHQEALLTSGIVEYSLPNAISTCWELNKPRSKQHRDVYDDRDVTRIASNMENILMLMSRSSRSSFPGSTAIPNEYATCSMIEDPFMTMVGFKACLMGWRLVRLMSLTVAQSNVNIPGARVPSIYAVTAQVLLGGILAAINSDDNPVNISETPEARYLAWVEANFASQRFWPLGKWIVAVFND</sequence>
<dbReference type="PROSITE" id="PS50157">
    <property type="entry name" value="ZINC_FINGER_C2H2_2"/>
    <property type="match status" value="2"/>
</dbReference>
<dbReference type="Pfam" id="PF00096">
    <property type="entry name" value="zf-C2H2"/>
    <property type="match status" value="2"/>
</dbReference>
<gene>
    <name evidence="10" type="ORF">CCHR01_03267</name>
</gene>
<dbReference type="InterPro" id="IPR013087">
    <property type="entry name" value="Znf_C2H2_type"/>
</dbReference>
<evidence type="ECO:0000313" key="10">
    <source>
        <dbReference type="EMBL" id="KAK1854074.1"/>
    </source>
</evidence>
<feature type="domain" description="C2H2-type" evidence="9">
    <location>
        <begin position="16"/>
        <end position="44"/>
    </location>
</feature>
<dbReference type="AlphaFoldDB" id="A0AAD9AYL5"/>
<feature type="domain" description="C2H2-type" evidence="9">
    <location>
        <begin position="47"/>
        <end position="75"/>
    </location>
</feature>
<dbReference type="FunFam" id="3.30.160.60:FF:000446">
    <property type="entry name" value="Zinc finger protein"/>
    <property type="match status" value="1"/>
</dbReference>
<evidence type="ECO:0000256" key="1">
    <source>
        <dbReference type="ARBA" id="ARBA00004123"/>
    </source>
</evidence>
<proteinExistence type="predicted"/>
<dbReference type="PANTHER" id="PTHR40626">
    <property type="entry name" value="MIP31509P"/>
    <property type="match status" value="1"/>
</dbReference>
<comment type="subcellular location">
    <subcellularLocation>
        <location evidence="1">Nucleus</location>
    </subcellularLocation>
</comment>
<feature type="region of interest" description="Disordered" evidence="8">
    <location>
        <begin position="68"/>
        <end position="111"/>
    </location>
</feature>
<dbReference type="Gene3D" id="3.30.160.60">
    <property type="entry name" value="Classic Zinc Finger"/>
    <property type="match status" value="2"/>
</dbReference>
<dbReference type="GO" id="GO:0000981">
    <property type="term" value="F:DNA-binding transcription factor activity, RNA polymerase II-specific"/>
    <property type="evidence" value="ECO:0007669"/>
    <property type="project" value="InterPro"/>
</dbReference>
<dbReference type="Pfam" id="PF04082">
    <property type="entry name" value="Fungal_trans"/>
    <property type="match status" value="1"/>
</dbReference>
<feature type="compositionally biased region" description="Basic and acidic residues" evidence="8">
    <location>
        <begin position="1"/>
        <end position="14"/>
    </location>
</feature>
<dbReference type="InterPro" id="IPR036236">
    <property type="entry name" value="Znf_C2H2_sf"/>
</dbReference>
<feature type="region of interest" description="Disordered" evidence="8">
    <location>
        <begin position="1"/>
        <end position="22"/>
    </location>
</feature>
<dbReference type="InterPro" id="IPR051059">
    <property type="entry name" value="VerF-like"/>
</dbReference>
<keyword evidence="5" id="KW-0862">Zinc</keyword>
<dbReference type="SUPFAM" id="SSF57667">
    <property type="entry name" value="beta-beta-alpha zinc fingers"/>
    <property type="match status" value="1"/>
</dbReference>
<evidence type="ECO:0000256" key="2">
    <source>
        <dbReference type="ARBA" id="ARBA00022723"/>
    </source>
</evidence>
<evidence type="ECO:0000313" key="11">
    <source>
        <dbReference type="Proteomes" id="UP001243330"/>
    </source>
</evidence>
<protein>
    <recommendedName>
        <fullName evidence="9">C2H2-type domain-containing protein</fullName>
    </recommendedName>
</protein>
<evidence type="ECO:0000256" key="8">
    <source>
        <dbReference type="SAM" id="MobiDB-lite"/>
    </source>
</evidence>
<evidence type="ECO:0000259" key="9">
    <source>
        <dbReference type="PROSITE" id="PS50157"/>
    </source>
</evidence>
<evidence type="ECO:0000256" key="3">
    <source>
        <dbReference type="ARBA" id="ARBA00022737"/>
    </source>
</evidence>
<keyword evidence="3" id="KW-0677">Repeat</keyword>
<reference evidence="10" key="1">
    <citation type="submission" date="2023-01" db="EMBL/GenBank/DDBJ databases">
        <title>Colletotrichum chrysophilum M932 genome sequence.</title>
        <authorList>
            <person name="Baroncelli R."/>
        </authorList>
    </citation>
    <scope>NUCLEOTIDE SEQUENCE</scope>
    <source>
        <strain evidence="10">M932</strain>
    </source>
</reference>
<keyword evidence="6" id="KW-0539">Nucleus</keyword>
<dbReference type="EMBL" id="JAQOWY010000043">
    <property type="protein sequence ID" value="KAK1854074.1"/>
    <property type="molecule type" value="Genomic_DNA"/>
</dbReference>
<organism evidence="10 11">
    <name type="scientific">Colletotrichum chrysophilum</name>
    <dbReference type="NCBI Taxonomy" id="1836956"/>
    <lineage>
        <taxon>Eukaryota</taxon>
        <taxon>Fungi</taxon>
        <taxon>Dikarya</taxon>
        <taxon>Ascomycota</taxon>
        <taxon>Pezizomycotina</taxon>
        <taxon>Sordariomycetes</taxon>
        <taxon>Hypocreomycetidae</taxon>
        <taxon>Glomerellales</taxon>
        <taxon>Glomerellaceae</taxon>
        <taxon>Colletotrichum</taxon>
        <taxon>Colletotrichum gloeosporioides species complex</taxon>
    </lineage>
</organism>
<evidence type="ECO:0000256" key="6">
    <source>
        <dbReference type="ARBA" id="ARBA00023242"/>
    </source>
</evidence>
<dbReference type="GO" id="GO:0000978">
    <property type="term" value="F:RNA polymerase II cis-regulatory region sequence-specific DNA binding"/>
    <property type="evidence" value="ECO:0007669"/>
    <property type="project" value="InterPro"/>
</dbReference>
<dbReference type="GO" id="GO:0000785">
    <property type="term" value="C:chromatin"/>
    <property type="evidence" value="ECO:0007669"/>
    <property type="project" value="TreeGrafter"/>
</dbReference>
<accession>A0AAD9AYL5</accession>
<keyword evidence="4 7" id="KW-0863">Zinc-finger</keyword>
<dbReference type="Proteomes" id="UP001243330">
    <property type="component" value="Unassembled WGS sequence"/>
</dbReference>
<dbReference type="PANTHER" id="PTHR40626:SF11">
    <property type="entry name" value="ZINC FINGER PROTEIN YPR022C"/>
    <property type="match status" value="1"/>
</dbReference>
<keyword evidence="2" id="KW-0479">Metal-binding</keyword>
<dbReference type="GO" id="GO:0005634">
    <property type="term" value="C:nucleus"/>
    <property type="evidence" value="ECO:0007669"/>
    <property type="project" value="UniProtKB-SubCell"/>
</dbReference>
<dbReference type="PROSITE" id="PS00028">
    <property type="entry name" value="ZINC_FINGER_C2H2_1"/>
    <property type="match status" value="2"/>
</dbReference>
<dbReference type="InterPro" id="IPR007219">
    <property type="entry name" value="XnlR_reg_dom"/>
</dbReference>
<evidence type="ECO:0000256" key="7">
    <source>
        <dbReference type="PROSITE-ProRule" id="PRU00042"/>
    </source>
</evidence>
<dbReference type="CDD" id="cd12148">
    <property type="entry name" value="fungal_TF_MHR"/>
    <property type="match status" value="1"/>
</dbReference>
<evidence type="ECO:0000256" key="5">
    <source>
        <dbReference type="ARBA" id="ARBA00022833"/>
    </source>
</evidence>
<dbReference type="GO" id="GO:0006351">
    <property type="term" value="P:DNA-templated transcription"/>
    <property type="evidence" value="ECO:0007669"/>
    <property type="project" value="InterPro"/>
</dbReference>
<keyword evidence="11" id="KW-1185">Reference proteome</keyword>
<dbReference type="SMART" id="SM00355">
    <property type="entry name" value="ZnF_C2H2"/>
    <property type="match status" value="2"/>
</dbReference>